<keyword evidence="2" id="KW-0808">Transferase</keyword>
<evidence type="ECO:0000256" key="1">
    <source>
        <dbReference type="ARBA" id="ARBA00001947"/>
    </source>
</evidence>
<keyword evidence="6" id="KW-1185">Reference proteome</keyword>
<sequence length="252" mass="27143">MCKPLIMVAPNGARRSKADHPALPVTPDEIAETAKACFAAGADALHLHVRDDDGAHSLDSGRYREAMTEVARAVPNMRLQITTEAVGIYSVAQQLTCLNEVAPNWASVSVREIARDPELASRVYATCADMGCEVQHILYDSDDIDLLQRWWADETVPAKQDSVLFVLGRYSAGQVSKPSDLNPFLVALPNAKNWMLCAFGPQEHACLVDGAGRGGNLRVGFENSLVSATGYQHANNAASVAALVTTLKRNKG</sequence>
<dbReference type="Gene3D" id="3.20.20.70">
    <property type="entry name" value="Aldolase class I"/>
    <property type="match status" value="1"/>
</dbReference>
<keyword evidence="3" id="KW-0479">Metal-binding</keyword>
<dbReference type="Pfam" id="PF05853">
    <property type="entry name" value="BKACE"/>
    <property type="match status" value="1"/>
</dbReference>
<dbReference type="PANTHER" id="PTHR37418">
    <property type="entry name" value="3-KETO-5-AMINOHEXANOATE CLEAVAGE ENZYME-RELATED"/>
    <property type="match status" value="1"/>
</dbReference>
<keyword evidence="4" id="KW-0862">Zinc</keyword>
<evidence type="ECO:0000313" key="6">
    <source>
        <dbReference type="Proteomes" id="UP000240418"/>
    </source>
</evidence>
<dbReference type="AlphaFoldDB" id="A0A2P8FEF4"/>
<comment type="caution">
    <text evidence="5">The sequence shown here is derived from an EMBL/GenBank/DDBJ whole genome shotgun (WGS) entry which is preliminary data.</text>
</comment>
<evidence type="ECO:0000256" key="2">
    <source>
        <dbReference type="ARBA" id="ARBA00022679"/>
    </source>
</evidence>
<evidence type="ECO:0000256" key="4">
    <source>
        <dbReference type="ARBA" id="ARBA00022833"/>
    </source>
</evidence>
<comment type="cofactor">
    <cofactor evidence="1">
        <name>Zn(2+)</name>
        <dbReference type="ChEBI" id="CHEBI:29105"/>
    </cofactor>
</comment>
<protein>
    <submittedName>
        <fullName evidence="5">Uncharacterized protein (DUF849 family)</fullName>
    </submittedName>
</protein>
<gene>
    <name evidence="5" type="ORF">CLV88_104107</name>
</gene>
<dbReference type="PANTHER" id="PTHR37418:SF2">
    <property type="entry name" value="3-KETO-5-AMINOHEXANOATE CLEAVAGE ENZYME"/>
    <property type="match status" value="1"/>
</dbReference>
<dbReference type="RefSeq" id="WP_243403615.1">
    <property type="nucleotide sequence ID" value="NZ_PYGJ01000004.1"/>
</dbReference>
<dbReference type="Proteomes" id="UP000240418">
    <property type="component" value="Unassembled WGS sequence"/>
</dbReference>
<evidence type="ECO:0000256" key="3">
    <source>
        <dbReference type="ARBA" id="ARBA00022723"/>
    </source>
</evidence>
<reference evidence="5 6" key="1">
    <citation type="submission" date="2018-03" db="EMBL/GenBank/DDBJ databases">
        <title>Genomic Encyclopedia of Archaeal and Bacterial Type Strains, Phase II (KMG-II): from individual species to whole genera.</title>
        <authorList>
            <person name="Goeker M."/>
        </authorList>
    </citation>
    <scope>NUCLEOTIDE SEQUENCE [LARGE SCALE GENOMIC DNA]</scope>
    <source>
        <strain evidence="5 6">DSM 100673</strain>
    </source>
</reference>
<evidence type="ECO:0000313" key="5">
    <source>
        <dbReference type="EMBL" id="PSL20048.1"/>
    </source>
</evidence>
<dbReference type="EMBL" id="PYGJ01000004">
    <property type="protein sequence ID" value="PSL20048.1"/>
    <property type="molecule type" value="Genomic_DNA"/>
</dbReference>
<proteinExistence type="predicted"/>
<dbReference type="GO" id="GO:0046872">
    <property type="term" value="F:metal ion binding"/>
    <property type="evidence" value="ECO:0007669"/>
    <property type="project" value="UniProtKB-KW"/>
</dbReference>
<accession>A0A2P8FEF4</accession>
<dbReference type="GO" id="GO:0043720">
    <property type="term" value="F:3-keto-5-aminohexanoate cleavage activity"/>
    <property type="evidence" value="ECO:0007669"/>
    <property type="project" value="InterPro"/>
</dbReference>
<organism evidence="5 6">
    <name type="scientific">Shimia abyssi</name>
    <dbReference type="NCBI Taxonomy" id="1662395"/>
    <lineage>
        <taxon>Bacteria</taxon>
        <taxon>Pseudomonadati</taxon>
        <taxon>Pseudomonadota</taxon>
        <taxon>Alphaproteobacteria</taxon>
        <taxon>Rhodobacterales</taxon>
        <taxon>Roseobacteraceae</taxon>
    </lineage>
</organism>
<name>A0A2P8FEF4_9RHOB</name>
<dbReference type="InterPro" id="IPR013785">
    <property type="entry name" value="Aldolase_TIM"/>
</dbReference>
<dbReference type="InterPro" id="IPR008567">
    <property type="entry name" value="BKACE"/>
</dbReference>